<protein>
    <submittedName>
        <fullName evidence="1">Uncharacterized protein</fullName>
    </submittedName>
</protein>
<dbReference type="Proteomes" id="UP000276133">
    <property type="component" value="Unassembled WGS sequence"/>
</dbReference>
<name>A0A3M7SEE5_BRAPC</name>
<evidence type="ECO:0000313" key="2">
    <source>
        <dbReference type="Proteomes" id="UP000276133"/>
    </source>
</evidence>
<organism evidence="1 2">
    <name type="scientific">Brachionus plicatilis</name>
    <name type="common">Marine rotifer</name>
    <name type="synonym">Brachionus muelleri</name>
    <dbReference type="NCBI Taxonomy" id="10195"/>
    <lineage>
        <taxon>Eukaryota</taxon>
        <taxon>Metazoa</taxon>
        <taxon>Spiralia</taxon>
        <taxon>Gnathifera</taxon>
        <taxon>Rotifera</taxon>
        <taxon>Eurotatoria</taxon>
        <taxon>Monogononta</taxon>
        <taxon>Pseudotrocha</taxon>
        <taxon>Ploima</taxon>
        <taxon>Brachionidae</taxon>
        <taxon>Brachionus</taxon>
    </lineage>
</organism>
<dbReference type="AlphaFoldDB" id="A0A3M7SEE5"/>
<dbReference type="EMBL" id="REGN01001518">
    <property type="protein sequence ID" value="RNA34161.1"/>
    <property type="molecule type" value="Genomic_DNA"/>
</dbReference>
<reference evidence="1 2" key="1">
    <citation type="journal article" date="2018" name="Sci. Rep.">
        <title>Genomic signatures of local adaptation to the degree of environmental predictability in rotifers.</title>
        <authorList>
            <person name="Franch-Gras L."/>
            <person name="Hahn C."/>
            <person name="Garcia-Roger E.M."/>
            <person name="Carmona M.J."/>
            <person name="Serra M."/>
            <person name="Gomez A."/>
        </authorList>
    </citation>
    <scope>NUCLEOTIDE SEQUENCE [LARGE SCALE GENOMIC DNA]</scope>
    <source>
        <strain evidence="1">HYR1</strain>
    </source>
</reference>
<sequence length="97" mass="11314">MFELEEYPELEINYDSIELVVIDLIKQNLCKLNCICKKNRRVQKLCARRQKSANVFIMCAFLCVCRCRPSVCLDLPQLSGICMIACPFYSSQNKQRK</sequence>
<keyword evidence="2" id="KW-1185">Reference proteome</keyword>
<gene>
    <name evidence="1" type="ORF">BpHYR1_003057</name>
</gene>
<comment type="caution">
    <text evidence="1">The sequence shown here is derived from an EMBL/GenBank/DDBJ whole genome shotgun (WGS) entry which is preliminary data.</text>
</comment>
<proteinExistence type="predicted"/>
<evidence type="ECO:0000313" key="1">
    <source>
        <dbReference type="EMBL" id="RNA34161.1"/>
    </source>
</evidence>
<accession>A0A3M7SEE5</accession>